<gene>
    <name evidence="5" type="ORF">SAMN05192534_11621</name>
</gene>
<accession>A0A1G8GKF7</accession>
<dbReference type="SMART" id="SM00354">
    <property type="entry name" value="HTH_LACI"/>
    <property type="match status" value="1"/>
</dbReference>
<dbReference type="Gene3D" id="1.10.260.40">
    <property type="entry name" value="lambda repressor-like DNA-binding domains"/>
    <property type="match status" value="1"/>
</dbReference>
<proteinExistence type="predicted"/>
<dbReference type="Gene3D" id="3.40.50.2300">
    <property type="match status" value="2"/>
</dbReference>
<dbReference type="PROSITE" id="PS50932">
    <property type="entry name" value="HTH_LACI_2"/>
    <property type="match status" value="1"/>
</dbReference>
<name>A0A1G8GKF7_9BACI</name>
<dbReference type="GO" id="GO:0003700">
    <property type="term" value="F:DNA-binding transcription factor activity"/>
    <property type="evidence" value="ECO:0007669"/>
    <property type="project" value="TreeGrafter"/>
</dbReference>
<protein>
    <submittedName>
        <fullName evidence="5">Transcriptional regulator, LacI family</fullName>
    </submittedName>
</protein>
<dbReference type="GO" id="GO:0000976">
    <property type="term" value="F:transcription cis-regulatory region binding"/>
    <property type="evidence" value="ECO:0007669"/>
    <property type="project" value="TreeGrafter"/>
</dbReference>
<dbReference type="PROSITE" id="PS00356">
    <property type="entry name" value="HTH_LACI_1"/>
    <property type="match status" value="1"/>
</dbReference>
<evidence type="ECO:0000256" key="2">
    <source>
        <dbReference type="ARBA" id="ARBA00023125"/>
    </source>
</evidence>
<dbReference type="RefSeq" id="WP_091274447.1">
    <property type="nucleotide sequence ID" value="NZ_FNDK01000016.1"/>
</dbReference>
<sequence length="343" mass="38052">MKVTIYDVAKQAGVSIATVSKVINNTGRMRESTRKRVLETMEELNYRPNVMASALMGKRTETIGLLVQDISNPLFSEVARTIEDRAHERGMNVIICSTDANREKEKKYVELLMRKQVDGLIMGSSFHDKKLLQELISDGFPLAMLTHDDSSLPVSTVSVDDFKGGYEAASHHLFNGHRRIAIIAEHAYSSNFRISGYQAAHKAYGVECREEYFYRTHGTIENGKKYFEKLFHRKDIAPPTAIFACNDQLAIGVIQGAKAQGLGIPEDLSVIGFDNTILATTTVPGLTTVAQPIVTMGKKIVDVLVDEIQAGRSLRERVLYNPELIVRGTTYAAKESAANMKPL</sequence>
<dbReference type="Pfam" id="PF13377">
    <property type="entry name" value="Peripla_BP_3"/>
    <property type="match status" value="1"/>
</dbReference>
<feature type="domain" description="HTH lacI-type" evidence="4">
    <location>
        <begin position="3"/>
        <end position="57"/>
    </location>
</feature>
<keyword evidence="2" id="KW-0238">DNA-binding</keyword>
<dbReference type="Proteomes" id="UP000199163">
    <property type="component" value="Unassembled WGS sequence"/>
</dbReference>
<dbReference type="EMBL" id="FNDK01000016">
    <property type="protein sequence ID" value="SDH94797.1"/>
    <property type="molecule type" value="Genomic_DNA"/>
</dbReference>
<organism evidence="5 6">
    <name type="scientific">Alteribacillus persepolensis</name>
    <dbReference type="NCBI Taxonomy" id="568899"/>
    <lineage>
        <taxon>Bacteria</taxon>
        <taxon>Bacillati</taxon>
        <taxon>Bacillota</taxon>
        <taxon>Bacilli</taxon>
        <taxon>Bacillales</taxon>
        <taxon>Bacillaceae</taxon>
        <taxon>Alteribacillus</taxon>
    </lineage>
</organism>
<dbReference type="SUPFAM" id="SSF53822">
    <property type="entry name" value="Periplasmic binding protein-like I"/>
    <property type="match status" value="1"/>
</dbReference>
<evidence type="ECO:0000259" key="4">
    <source>
        <dbReference type="PROSITE" id="PS50932"/>
    </source>
</evidence>
<dbReference type="CDD" id="cd06267">
    <property type="entry name" value="PBP1_LacI_sugar_binding-like"/>
    <property type="match status" value="1"/>
</dbReference>
<dbReference type="InterPro" id="IPR010982">
    <property type="entry name" value="Lambda_DNA-bd_dom_sf"/>
</dbReference>
<dbReference type="Pfam" id="PF00356">
    <property type="entry name" value="LacI"/>
    <property type="match status" value="1"/>
</dbReference>
<dbReference type="InterPro" id="IPR000843">
    <property type="entry name" value="HTH_LacI"/>
</dbReference>
<dbReference type="STRING" id="568899.SAMN05192534_11621"/>
<evidence type="ECO:0000313" key="6">
    <source>
        <dbReference type="Proteomes" id="UP000199163"/>
    </source>
</evidence>
<dbReference type="AlphaFoldDB" id="A0A1G8GKF7"/>
<keyword evidence="6" id="KW-1185">Reference proteome</keyword>
<dbReference type="CDD" id="cd01392">
    <property type="entry name" value="HTH_LacI"/>
    <property type="match status" value="1"/>
</dbReference>
<dbReference type="SUPFAM" id="SSF47413">
    <property type="entry name" value="lambda repressor-like DNA-binding domains"/>
    <property type="match status" value="1"/>
</dbReference>
<keyword evidence="3" id="KW-0804">Transcription</keyword>
<evidence type="ECO:0000313" key="5">
    <source>
        <dbReference type="EMBL" id="SDH94797.1"/>
    </source>
</evidence>
<reference evidence="5 6" key="1">
    <citation type="submission" date="2016-10" db="EMBL/GenBank/DDBJ databases">
        <authorList>
            <person name="de Groot N.N."/>
        </authorList>
    </citation>
    <scope>NUCLEOTIDE SEQUENCE [LARGE SCALE GENOMIC DNA]</scope>
    <source>
        <strain evidence="5 6">DSM 21632</strain>
    </source>
</reference>
<keyword evidence="1" id="KW-0805">Transcription regulation</keyword>
<dbReference type="OrthoDB" id="9796186at2"/>
<dbReference type="PRINTS" id="PR00036">
    <property type="entry name" value="HTHLACI"/>
</dbReference>
<dbReference type="PANTHER" id="PTHR30146">
    <property type="entry name" value="LACI-RELATED TRANSCRIPTIONAL REPRESSOR"/>
    <property type="match status" value="1"/>
</dbReference>
<evidence type="ECO:0000256" key="3">
    <source>
        <dbReference type="ARBA" id="ARBA00023163"/>
    </source>
</evidence>
<dbReference type="PANTHER" id="PTHR30146:SF147">
    <property type="entry name" value="HTH-TYPE TRANSCRIPTIONAL REGULATOR DEGA"/>
    <property type="match status" value="1"/>
</dbReference>
<evidence type="ECO:0000256" key="1">
    <source>
        <dbReference type="ARBA" id="ARBA00023015"/>
    </source>
</evidence>
<dbReference type="InterPro" id="IPR028082">
    <property type="entry name" value="Peripla_BP_I"/>
</dbReference>
<dbReference type="InterPro" id="IPR046335">
    <property type="entry name" value="LacI/GalR-like_sensor"/>
</dbReference>